<dbReference type="RefSeq" id="WP_183374657.1">
    <property type="nucleotide sequence ID" value="NZ_CALVCN010000018.1"/>
</dbReference>
<feature type="domain" description="Glycosyltransferase 2-like" evidence="3">
    <location>
        <begin position="3"/>
        <end position="145"/>
    </location>
</feature>
<name>A0A7W8D201_9FIRM</name>
<evidence type="ECO:0000313" key="6">
    <source>
        <dbReference type="Proteomes" id="UP000521313"/>
    </source>
</evidence>
<proteinExistence type="predicted"/>
<dbReference type="Proteomes" id="UP000521313">
    <property type="component" value="Unassembled WGS sequence"/>
</dbReference>
<evidence type="ECO:0000313" key="7">
    <source>
        <dbReference type="Proteomes" id="UP000775500"/>
    </source>
</evidence>
<dbReference type="EMBL" id="JACHHD010000004">
    <property type="protein sequence ID" value="MBB5184577.1"/>
    <property type="molecule type" value="Genomic_DNA"/>
</dbReference>
<dbReference type="EMBL" id="JACJLU010000006">
    <property type="protein sequence ID" value="MBM6831602.1"/>
    <property type="molecule type" value="Genomic_DNA"/>
</dbReference>
<organism evidence="4 6">
    <name type="scientific">Faecalicoccus acidiformans</name>
    <dbReference type="NCBI Taxonomy" id="915173"/>
    <lineage>
        <taxon>Bacteria</taxon>
        <taxon>Bacillati</taxon>
        <taxon>Bacillota</taxon>
        <taxon>Erysipelotrichia</taxon>
        <taxon>Erysipelotrichales</taxon>
        <taxon>Erysipelotrichaceae</taxon>
        <taxon>Faecalicoccus</taxon>
    </lineage>
</organism>
<evidence type="ECO:0000256" key="1">
    <source>
        <dbReference type="ARBA" id="ARBA00022676"/>
    </source>
</evidence>
<keyword evidence="1" id="KW-0328">Glycosyltransferase</keyword>
<reference evidence="4 6" key="1">
    <citation type="submission" date="2020-08" db="EMBL/GenBank/DDBJ databases">
        <title>Genomic Encyclopedia of Type Strains, Phase IV (KMG-IV): sequencing the most valuable type-strain genomes for metagenomic binning, comparative biology and taxonomic classification.</title>
        <authorList>
            <person name="Goeker M."/>
        </authorList>
    </citation>
    <scope>NUCLEOTIDE SEQUENCE [LARGE SCALE GENOMIC DNA]</scope>
    <source>
        <strain evidence="4 6">DSM 26963</strain>
    </source>
</reference>
<dbReference type="SUPFAM" id="SSF53448">
    <property type="entry name" value="Nucleotide-diphospho-sugar transferases"/>
    <property type="match status" value="1"/>
</dbReference>
<dbReference type="Proteomes" id="UP000775500">
    <property type="component" value="Unassembled WGS sequence"/>
</dbReference>
<dbReference type="InterPro" id="IPR001173">
    <property type="entry name" value="Glyco_trans_2-like"/>
</dbReference>
<dbReference type="CDD" id="cd00761">
    <property type="entry name" value="Glyco_tranf_GTA_type"/>
    <property type="match status" value="1"/>
</dbReference>
<dbReference type="GO" id="GO:0016757">
    <property type="term" value="F:glycosyltransferase activity"/>
    <property type="evidence" value="ECO:0007669"/>
    <property type="project" value="UniProtKB-KW"/>
</dbReference>
<dbReference type="AlphaFoldDB" id="A0A7W8D201"/>
<reference evidence="5 7" key="3">
    <citation type="journal article" date="2021" name="Sci. Rep.">
        <title>The distribution of antibiotic resistance genes in chicken gut microbiota commensals.</title>
        <authorList>
            <person name="Juricova H."/>
            <person name="Matiasovicova J."/>
            <person name="Kubasova T."/>
            <person name="Cejkova D."/>
            <person name="Rychlik I."/>
        </authorList>
    </citation>
    <scope>NUCLEOTIDE SEQUENCE [LARGE SCALE GENOMIC DNA]</scope>
    <source>
        <strain evidence="5 7">An423</strain>
    </source>
</reference>
<dbReference type="PANTHER" id="PTHR22916">
    <property type="entry name" value="GLYCOSYLTRANSFERASE"/>
    <property type="match status" value="1"/>
</dbReference>
<evidence type="ECO:0000259" key="3">
    <source>
        <dbReference type="Pfam" id="PF00535"/>
    </source>
</evidence>
<comment type="caution">
    <text evidence="4">The sequence shown here is derived from an EMBL/GenBank/DDBJ whole genome shotgun (WGS) entry which is preliminary data.</text>
</comment>
<evidence type="ECO:0000313" key="5">
    <source>
        <dbReference type="EMBL" id="MBM6831602.1"/>
    </source>
</evidence>
<evidence type="ECO:0000313" key="4">
    <source>
        <dbReference type="EMBL" id="MBB5184577.1"/>
    </source>
</evidence>
<dbReference type="InterPro" id="IPR029044">
    <property type="entry name" value="Nucleotide-diphossugar_trans"/>
</dbReference>
<accession>A0A7W8D201</accession>
<dbReference type="Gene3D" id="3.90.550.10">
    <property type="entry name" value="Spore Coat Polysaccharide Biosynthesis Protein SpsA, Chain A"/>
    <property type="match status" value="1"/>
</dbReference>
<keyword evidence="7" id="KW-1185">Reference proteome</keyword>
<sequence>MVSILVPVYNVEKYLSRCLDSLIHQTYKDIEIILVNDGSTDSSAQICQDYINRYRFIRYYEYMNAGISTTRNRLIQHAAGDLIFFVDSDDYIEPTTIESMIDHLVDNDCDLVCCGYTMDYRYGSLYRKIERRSVMDTMEALHSLAENRGMNNYPWGKLFKRECFLNVEFPDTIRGFEDTYTVFKAVCNAKRIGHLPNRFYHYVQHPGSLTHRMDLETVYDMRLAYEYQENYLRRKFPMENFSFDIHLSNSDFMILYTIFTCYTRKDQPRYIPAVINWKNVNPVAHLAYEILKGVCSVRYGWTKKKVQEYNKWL</sequence>
<dbReference type="PANTHER" id="PTHR22916:SF51">
    <property type="entry name" value="GLYCOSYLTRANSFERASE EPSH-RELATED"/>
    <property type="match status" value="1"/>
</dbReference>
<reference evidence="5" key="2">
    <citation type="submission" date="2020-08" db="EMBL/GenBank/DDBJ databases">
        <authorList>
            <person name="Cejkova D."/>
            <person name="Kubasova T."/>
            <person name="Jahodarova E."/>
            <person name="Rychlik I."/>
        </authorList>
    </citation>
    <scope>NUCLEOTIDE SEQUENCE</scope>
    <source>
        <strain evidence="5">An423</strain>
    </source>
</reference>
<protein>
    <submittedName>
        <fullName evidence="5">Glycosyltransferase family 2 protein</fullName>
    </submittedName>
    <submittedName>
        <fullName evidence="4">Glycosyltransferase involved in cell wall biosynthesis</fullName>
    </submittedName>
</protein>
<gene>
    <name evidence="5" type="ORF">H5982_05705</name>
    <name evidence="4" type="ORF">HNQ43_000616</name>
</gene>
<dbReference type="Pfam" id="PF00535">
    <property type="entry name" value="Glycos_transf_2"/>
    <property type="match status" value="1"/>
</dbReference>
<keyword evidence="2 4" id="KW-0808">Transferase</keyword>
<evidence type="ECO:0000256" key="2">
    <source>
        <dbReference type="ARBA" id="ARBA00022679"/>
    </source>
</evidence>